<dbReference type="Proteomes" id="UP000552709">
    <property type="component" value="Unassembled WGS sequence"/>
</dbReference>
<dbReference type="EMBL" id="JACHFL010000007">
    <property type="protein sequence ID" value="MBB5363764.1"/>
    <property type="molecule type" value="Genomic_DNA"/>
</dbReference>
<gene>
    <name evidence="1" type="ORF">HNQ08_002871</name>
</gene>
<name>A0A7W8NDZ8_9DEIO</name>
<accession>A0A7W8NDZ8</accession>
<proteinExistence type="predicted"/>
<protein>
    <submittedName>
        <fullName evidence="1">Uncharacterized protein</fullName>
    </submittedName>
</protein>
<keyword evidence="2" id="KW-1185">Reference proteome</keyword>
<reference evidence="1 2" key="1">
    <citation type="submission" date="2020-08" db="EMBL/GenBank/DDBJ databases">
        <title>Genomic Encyclopedia of Type Strains, Phase IV (KMG-IV): sequencing the most valuable type-strain genomes for metagenomic binning, comparative biology and taxonomic classification.</title>
        <authorList>
            <person name="Goeker M."/>
        </authorList>
    </citation>
    <scope>NUCLEOTIDE SEQUENCE [LARGE SCALE GENOMIC DNA]</scope>
    <source>
        <strain evidence="1 2">DSM 27939</strain>
    </source>
</reference>
<evidence type="ECO:0000313" key="2">
    <source>
        <dbReference type="Proteomes" id="UP000552709"/>
    </source>
</evidence>
<dbReference type="RefSeq" id="WP_184133270.1">
    <property type="nucleotide sequence ID" value="NZ_JACHFL010000007.1"/>
</dbReference>
<comment type="caution">
    <text evidence="1">The sequence shown here is derived from an EMBL/GenBank/DDBJ whole genome shotgun (WGS) entry which is preliminary data.</text>
</comment>
<evidence type="ECO:0000313" key="1">
    <source>
        <dbReference type="EMBL" id="MBB5363764.1"/>
    </source>
</evidence>
<dbReference type="AlphaFoldDB" id="A0A7W8NDZ8"/>
<organism evidence="1 2">
    <name type="scientific">Deinococcus humi</name>
    <dbReference type="NCBI Taxonomy" id="662880"/>
    <lineage>
        <taxon>Bacteria</taxon>
        <taxon>Thermotogati</taxon>
        <taxon>Deinococcota</taxon>
        <taxon>Deinococci</taxon>
        <taxon>Deinococcales</taxon>
        <taxon>Deinococcaceae</taxon>
        <taxon>Deinococcus</taxon>
    </lineage>
</organism>
<sequence length="92" mass="9821">MDLKIAACLTPRPAPGVGERQGTAQAANGRSKMLGARVPPALHGEWQVQVSRPQDRSPSLITLDAVPALVHPPRDENVWVNSTLGLAQKARP</sequence>